<reference evidence="2" key="1">
    <citation type="submission" date="2017-06" db="EMBL/GenBank/DDBJ databases">
        <authorList>
            <person name="Varghese N."/>
            <person name="Submissions S."/>
        </authorList>
    </citation>
    <scope>NUCLEOTIDE SEQUENCE [LARGE SCALE GENOMIC DNA]</scope>
    <source>
        <strain evidence="2">JCM 23211</strain>
    </source>
</reference>
<evidence type="ECO:0000313" key="1">
    <source>
        <dbReference type="EMBL" id="SNS59548.1"/>
    </source>
</evidence>
<accession>A0A239FSG5</accession>
<dbReference type="AlphaFoldDB" id="A0A239FSG5"/>
<proteinExistence type="predicted"/>
<dbReference type="Proteomes" id="UP000198327">
    <property type="component" value="Unassembled WGS sequence"/>
</dbReference>
<protein>
    <submittedName>
        <fullName evidence="1">Uncharacterized protein</fullName>
    </submittedName>
</protein>
<evidence type="ECO:0000313" key="2">
    <source>
        <dbReference type="Proteomes" id="UP000198327"/>
    </source>
</evidence>
<keyword evidence="2" id="KW-1185">Reference proteome</keyword>
<dbReference type="OrthoDB" id="9911121at2"/>
<dbReference type="RefSeq" id="WP_089244641.1">
    <property type="nucleotide sequence ID" value="NZ_FZOW01000003.1"/>
</dbReference>
<sequence length="77" mass="8346">MPTFEVSITLKFDLDADTEHDALLAAEKYADAVDVCTALERDADEVDVDATVERYDRPGADAGDHWAAVFSDEAVGL</sequence>
<dbReference type="EMBL" id="FZOW01000003">
    <property type="protein sequence ID" value="SNS59548.1"/>
    <property type="molecule type" value="Genomic_DNA"/>
</dbReference>
<gene>
    <name evidence="1" type="ORF">SAMN05421642_103425</name>
</gene>
<organism evidence="1 2">
    <name type="scientific">Rhodococcoides kyotonense</name>
    <dbReference type="NCBI Taxonomy" id="398843"/>
    <lineage>
        <taxon>Bacteria</taxon>
        <taxon>Bacillati</taxon>
        <taxon>Actinomycetota</taxon>
        <taxon>Actinomycetes</taxon>
        <taxon>Mycobacteriales</taxon>
        <taxon>Nocardiaceae</taxon>
        <taxon>Rhodococcoides</taxon>
    </lineage>
</organism>
<name>A0A239FSG5_9NOCA</name>